<dbReference type="OrthoDB" id="7865574at2"/>
<dbReference type="KEGG" id="gfm:Enr17x_42010"/>
<name>A0A518IGC5_9PLAN</name>
<protein>
    <submittedName>
        <fullName evidence="1">Uncharacterized protein</fullName>
    </submittedName>
</protein>
<accession>A0A518IGC5</accession>
<reference evidence="1 2" key="1">
    <citation type="submission" date="2019-03" db="EMBL/GenBank/DDBJ databases">
        <title>Deep-cultivation of Planctomycetes and their phenomic and genomic characterization uncovers novel biology.</title>
        <authorList>
            <person name="Wiegand S."/>
            <person name="Jogler M."/>
            <person name="Boedeker C."/>
            <person name="Pinto D."/>
            <person name="Vollmers J."/>
            <person name="Rivas-Marin E."/>
            <person name="Kohn T."/>
            <person name="Peeters S.H."/>
            <person name="Heuer A."/>
            <person name="Rast P."/>
            <person name="Oberbeckmann S."/>
            <person name="Bunk B."/>
            <person name="Jeske O."/>
            <person name="Meyerdierks A."/>
            <person name="Storesund J.E."/>
            <person name="Kallscheuer N."/>
            <person name="Luecker S."/>
            <person name="Lage O.M."/>
            <person name="Pohl T."/>
            <person name="Merkel B.J."/>
            <person name="Hornburger P."/>
            <person name="Mueller R.-W."/>
            <person name="Bruemmer F."/>
            <person name="Labrenz M."/>
            <person name="Spormann A.M."/>
            <person name="Op den Camp H."/>
            <person name="Overmann J."/>
            <person name="Amann R."/>
            <person name="Jetten M.S.M."/>
            <person name="Mascher T."/>
            <person name="Medema M.H."/>
            <person name="Devos D.P."/>
            <person name="Kaster A.-K."/>
            <person name="Ovreas L."/>
            <person name="Rohde M."/>
            <person name="Galperin M.Y."/>
            <person name="Jogler C."/>
        </authorList>
    </citation>
    <scope>NUCLEOTIDE SEQUENCE [LARGE SCALE GENOMIC DNA]</scope>
    <source>
        <strain evidence="1 2">Enr17</strain>
    </source>
</reference>
<evidence type="ECO:0000313" key="1">
    <source>
        <dbReference type="EMBL" id="QDV52141.1"/>
    </source>
</evidence>
<dbReference type="EMBL" id="CP037452">
    <property type="protein sequence ID" value="QDV52141.1"/>
    <property type="molecule type" value="Genomic_DNA"/>
</dbReference>
<sequence>MNIQEFISTAITEIVAGVSEANKSIAEYHCTTGSHSFYGGQAALNQMTDNHGRLVTMIDFDIVLGDNESSSQTGGIGVCLGAVNIGAKGESKGETSAHSRMKFSVPVVLPGGYGIKRNE</sequence>
<dbReference type="Proteomes" id="UP000318313">
    <property type="component" value="Chromosome"/>
</dbReference>
<proteinExistence type="predicted"/>
<keyword evidence="2" id="KW-1185">Reference proteome</keyword>
<organism evidence="1 2">
    <name type="scientific">Gimesia fumaroli</name>
    <dbReference type="NCBI Taxonomy" id="2527976"/>
    <lineage>
        <taxon>Bacteria</taxon>
        <taxon>Pseudomonadati</taxon>
        <taxon>Planctomycetota</taxon>
        <taxon>Planctomycetia</taxon>
        <taxon>Planctomycetales</taxon>
        <taxon>Planctomycetaceae</taxon>
        <taxon>Gimesia</taxon>
    </lineage>
</organism>
<gene>
    <name evidence="1" type="ORF">Enr17x_42010</name>
</gene>
<evidence type="ECO:0000313" key="2">
    <source>
        <dbReference type="Proteomes" id="UP000318313"/>
    </source>
</evidence>
<dbReference type="AlphaFoldDB" id="A0A518IGC5"/>
<dbReference type="RefSeq" id="WP_145311506.1">
    <property type="nucleotide sequence ID" value="NZ_CP037452.1"/>
</dbReference>